<sequence>MESLAFAQCPFDSTITSNPDLSGGNQIQCADQVIEFTAPSGYESYQWKYKFSATGSPTNFEGETSNSLSIVAGDLGFAYVFVTITEDSCTEDSNEIMFDTWIFQSPAIEHDPDTTLCYGETSVISNAFPGPQNFRWYKDGELVLEGTQDFYEVSEAGSYLLEVSYEQCPEQWLSSGVPVTFEVVGEEVTISEIGVELITTENGNDYSWFFEGVEIPGENTFAITPEQTGNYTVEVTFGPPTCVIESESYFFEFLSLEDNEFAEGVFFNNTKAVDGQFKLSNLKNKNLDVSLYDLNGKLIYQTNSSASSIIIETTFPKGVYLCQIQCEGKTLTEALVN</sequence>
<comment type="caution">
    <text evidence="2">The sequence shown here is derived from an EMBL/GenBank/DDBJ whole genome shotgun (WGS) entry which is preliminary data.</text>
</comment>
<evidence type="ECO:0000256" key="1">
    <source>
        <dbReference type="ARBA" id="ARBA00022729"/>
    </source>
</evidence>
<gene>
    <name evidence="2" type="ORF">GCM10011312_16000</name>
</gene>
<reference evidence="2" key="2">
    <citation type="submission" date="2020-09" db="EMBL/GenBank/DDBJ databases">
        <authorList>
            <person name="Sun Q."/>
            <person name="Zhou Y."/>
        </authorList>
    </citation>
    <scope>NUCLEOTIDE SEQUENCE</scope>
    <source>
        <strain evidence="2">CGMCC 1.12924</strain>
    </source>
</reference>
<accession>A0A8J2VA47</accession>
<reference evidence="2" key="1">
    <citation type="journal article" date="2014" name="Int. J. Syst. Evol. Microbiol.">
        <title>Complete genome sequence of Corynebacterium casei LMG S-19264T (=DSM 44701T), isolated from a smear-ripened cheese.</title>
        <authorList>
            <consortium name="US DOE Joint Genome Institute (JGI-PGF)"/>
            <person name="Walter F."/>
            <person name="Albersmeier A."/>
            <person name="Kalinowski J."/>
            <person name="Ruckert C."/>
        </authorList>
    </citation>
    <scope>NUCLEOTIDE SEQUENCE</scope>
    <source>
        <strain evidence="2">CGMCC 1.12924</strain>
    </source>
</reference>
<organism evidence="2 3">
    <name type="scientific">Planktosalinus lacus</name>
    <dbReference type="NCBI Taxonomy" id="1526573"/>
    <lineage>
        <taxon>Bacteria</taxon>
        <taxon>Pseudomonadati</taxon>
        <taxon>Bacteroidota</taxon>
        <taxon>Flavobacteriia</taxon>
        <taxon>Flavobacteriales</taxon>
        <taxon>Flavobacteriaceae</taxon>
        <taxon>Planktosalinus</taxon>
    </lineage>
</organism>
<evidence type="ECO:0000313" key="2">
    <source>
        <dbReference type="EMBL" id="GGD93043.1"/>
    </source>
</evidence>
<name>A0A8J2VA47_9FLAO</name>
<dbReference type="EMBL" id="BMGK01000006">
    <property type="protein sequence ID" value="GGD93043.1"/>
    <property type="molecule type" value="Genomic_DNA"/>
</dbReference>
<dbReference type="SUPFAM" id="SSF48726">
    <property type="entry name" value="Immunoglobulin"/>
    <property type="match status" value="1"/>
</dbReference>
<dbReference type="InterPro" id="IPR026444">
    <property type="entry name" value="Secre_tail"/>
</dbReference>
<evidence type="ECO:0000313" key="3">
    <source>
        <dbReference type="Proteomes" id="UP000652231"/>
    </source>
</evidence>
<dbReference type="AlphaFoldDB" id="A0A8J2VA47"/>
<dbReference type="InterPro" id="IPR036179">
    <property type="entry name" value="Ig-like_dom_sf"/>
</dbReference>
<evidence type="ECO:0008006" key="4">
    <source>
        <dbReference type="Google" id="ProtNLM"/>
    </source>
</evidence>
<keyword evidence="1" id="KW-0732">Signal</keyword>
<protein>
    <recommendedName>
        <fullName evidence="4">Secretion system C-terminal sorting domain-containing protein</fullName>
    </recommendedName>
</protein>
<keyword evidence="3" id="KW-1185">Reference proteome</keyword>
<proteinExistence type="predicted"/>
<dbReference type="NCBIfam" id="TIGR04183">
    <property type="entry name" value="Por_Secre_tail"/>
    <property type="match status" value="1"/>
</dbReference>
<dbReference type="Proteomes" id="UP000652231">
    <property type="component" value="Unassembled WGS sequence"/>
</dbReference>